<keyword evidence="3" id="KW-1185">Reference proteome</keyword>
<evidence type="ECO:0000313" key="2">
    <source>
        <dbReference type="EMBL" id="QUE52541.1"/>
    </source>
</evidence>
<organism evidence="2 3">
    <name type="scientific">Luteolibacter ambystomatis</name>
    <dbReference type="NCBI Taxonomy" id="2824561"/>
    <lineage>
        <taxon>Bacteria</taxon>
        <taxon>Pseudomonadati</taxon>
        <taxon>Verrucomicrobiota</taxon>
        <taxon>Verrucomicrobiia</taxon>
        <taxon>Verrucomicrobiales</taxon>
        <taxon>Verrucomicrobiaceae</taxon>
        <taxon>Luteolibacter</taxon>
    </lineage>
</organism>
<feature type="compositionally biased region" description="Low complexity" evidence="1">
    <location>
        <begin position="92"/>
        <end position="101"/>
    </location>
</feature>
<sequence>MLNIPNDTLEKILELRTQNGLEATPEALEASLEAAKCKWTLEDTPRYRRAGDAPIYISGKYLTQAGVCPATGEKDAGSGIKRPAPKAAVNGSSAPASSAPSQETFYRVLHGKGFNVRITKDLLTGEIREEVPREISELNLQFSSLPARAEGIHVTQTTPQIQVAMSLDKFLELARIKP</sequence>
<proteinExistence type="predicted"/>
<evidence type="ECO:0000313" key="3">
    <source>
        <dbReference type="Proteomes" id="UP000676169"/>
    </source>
</evidence>
<gene>
    <name evidence="2" type="ORF">KBB96_06510</name>
</gene>
<dbReference type="Proteomes" id="UP000676169">
    <property type="component" value="Chromosome"/>
</dbReference>
<accession>A0A975PGR9</accession>
<reference evidence="2" key="1">
    <citation type="submission" date="2021-04" db="EMBL/GenBank/DDBJ databases">
        <title>Luteolibacter sp. 32A isolated from the skin of an Anderson's salamander (Ambystoma andersonii).</title>
        <authorList>
            <person name="Spergser J."/>
            <person name="Busse H.-J."/>
        </authorList>
    </citation>
    <scope>NUCLEOTIDE SEQUENCE</scope>
    <source>
        <strain evidence="2">32A</strain>
    </source>
</reference>
<feature type="region of interest" description="Disordered" evidence="1">
    <location>
        <begin position="72"/>
        <end position="101"/>
    </location>
</feature>
<dbReference type="EMBL" id="CP073100">
    <property type="protein sequence ID" value="QUE52541.1"/>
    <property type="molecule type" value="Genomic_DNA"/>
</dbReference>
<dbReference type="KEGG" id="lamb:KBB96_06510"/>
<protein>
    <submittedName>
        <fullName evidence="2">Uncharacterized protein</fullName>
    </submittedName>
</protein>
<evidence type="ECO:0000256" key="1">
    <source>
        <dbReference type="SAM" id="MobiDB-lite"/>
    </source>
</evidence>
<dbReference type="AlphaFoldDB" id="A0A975PGR9"/>
<name>A0A975PGR9_9BACT</name>
<dbReference type="RefSeq" id="WP_211633729.1">
    <property type="nucleotide sequence ID" value="NZ_CP073100.1"/>
</dbReference>